<dbReference type="Proteomes" id="UP000190102">
    <property type="component" value="Unassembled WGS sequence"/>
</dbReference>
<dbReference type="Gene3D" id="1.20.1600.10">
    <property type="entry name" value="Outer membrane efflux proteins (OEP)"/>
    <property type="match status" value="1"/>
</dbReference>
<dbReference type="AlphaFoldDB" id="A0A1T4RKC5"/>
<keyword evidence="2" id="KW-0472">Membrane</keyword>
<keyword evidence="2" id="KW-0812">Transmembrane</keyword>
<comment type="similarity">
    <text evidence="1 2">Belongs to the outer membrane factor (OMF) (TC 1.B.17) family.</text>
</comment>
<reference evidence="5" key="1">
    <citation type="submission" date="2017-02" db="EMBL/GenBank/DDBJ databases">
        <authorList>
            <person name="Varghese N."/>
            <person name="Submissions S."/>
        </authorList>
    </citation>
    <scope>NUCLEOTIDE SEQUENCE [LARGE SCALE GENOMIC DNA]</scope>
    <source>
        <strain evidence="5">ATCC BAA-34</strain>
    </source>
</reference>
<accession>A0A1T4RKC5</accession>
<keyword evidence="5" id="KW-1185">Reference proteome</keyword>
<dbReference type="InterPro" id="IPR010131">
    <property type="entry name" value="MdtP/NodT-like"/>
</dbReference>
<keyword evidence="2" id="KW-0564">Palmitate</keyword>
<comment type="subcellular location">
    <subcellularLocation>
        <location evidence="2">Cell membrane</location>
        <topology evidence="2">Lipid-anchor</topology>
    </subcellularLocation>
</comment>
<protein>
    <submittedName>
        <fullName evidence="4">Efflux transporter, outer membrane factor (OMF) lipoprotein, NodT family</fullName>
    </submittedName>
</protein>
<dbReference type="InterPro" id="IPR003423">
    <property type="entry name" value="OMP_efflux"/>
</dbReference>
<keyword evidence="2 4" id="KW-0449">Lipoprotein</keyword>
<dbReference type="SUPFAM" id="SSF56954">
    <property type="entry name" value="Outer membrane efflux proteins (OEP)"/>
    <property type="match status" value="1"/>
</dbReference>
<feature type="coiled-coil region" evidence="3">
    <location>
        <begin position="387"/>
        <end position="457"/>
    </location>
</feature>
<organism evidence="4 5">
    <name type="scientific">Trichlorobacter thiogenes</name>
    <dbReference type="NCBI Taxonomy" id="115783"/>
    <lineage>
        <taxon>Bacteria</taxon>
        <taxon>Pseudomonadati</taxon>
        <taxon>Thermodesulfobacteriota</taxon>
        <taxon>Desulfuromonadia</taxon>
        <taxon>Geobacterales</taxon>
        <taxon>Geobacteraceae</taxon>
        <taxon>Trichlorobacter</taxon>
    </lineage>
</organism>
<dbReference type="OrthoDB" id="9770517at2"/>
<evidence type="ECO:0000313" key="5">
    <source>
        <dbReference type="Proteomes" id="UP000190102"/>
    </source>
</evidence>
<dbReference type="PANTHER" id="PTHR30203:SF32">
    <property type="entry name" value="CATION EFFLUX SYSTEM PROTEIN CUSC"/>
    <property type="match status" value="1"/>
</dbReference>
<keyword evidence="2" id="KW-1134">Transmembrane beta strand</keyword>
<proteinExistence type="inferred from homology"/>
<sequence length="471" mass="51724">MPRLFFHLIRLALAFCMMLLLSSCSLLPRSEFAQPQMTLPAGWQQHQTVDGASIVAGDGWWKSFNDPLLDQLIERALRSNNNLVVAAIKVRRAQLQAGLANTNLTPSLNAGATSSLSQDLTSKTTTQSHAVTGQLSYELDLWGRLASIRDAARWEAEATEQDRRSTALSLIGTVATAYWQIAWLNQRISLAEASIAAAEKTVQLVQIKYQSGAVSGIDLVQAEQTVASQQATLVQLQQQRIEARNTLALLFDQAPQQHLAEQQRLPDAALPAIKAGLPVELLARRPDLRAAELRLREYLANVDASRASFYPTFTLTGNLGSSSISLEQVLKNPIATLGAGLTLPFLQWNTAKLTVAVSQTSYEEAVVNFRQTLYTALGDVENSLAAVRSYQEQGKHLERALQLAQQAEQRAAVRYQAGATGVQAWLDEQERSRTAEIQLLENRLNRLKARMTLHQALGGGMTERSNPAKHG</sequence>
<dbReference type="STRING" id="115783.SAMN02745119_02911"/>
<evidence type="ECO:0000256" key="3">
    <source>
        <dbReference type="SAM" id="Coils"/>
    </source>
</evidence>
<feature type="coiled-coil region" evidence="3">
    <location>
        <begin position="219"/>
        <end position="253"/>
    </location>
</feature>
<dbReference type="NCBIfam" id="TIGR01845">
    <property type="entry name" value="outer_NodT"/>
    <property type="match status" value="1"/>
</dbReference>
<dbReference type="Pfam" id="PF02321">
    <property type="entry name" value="OEP"/>
    <property type="match status" value="2"/>
</dbReference>
<dbReference type="GO" id="GO:0005886">
    <property type="term" value="C:plasma membrane"/>
    <property type="evidence" value="ECO:0007669"/>
    <property type="project" value="UniProtKB-SubCell"/>
</dbReference>
<dbReference type="GO" id="GO:0015562">
    <property type="term" value="F:efflux transmembrane transporter activity"/>
    <property type="evidence" value="ECO:0007669"/>
    <property type="project" value="InterPro"/>
</dbReference>
<evidence type="ECO:0000256" key="2">
    <source>
        <dbReference type="RuleBase" id="RU362097"/>
    </source>
</evidence>
<dbReference type="Gene3D" id="2.20.200.10">
    <property type="entry name" value="Outer membrane efflux proteins (OEP)"/>
    <property type="match status" value="1"/>
</dbReference>
<dbReference type="PROSITE" id="PS51257">
    <property type="entry name" value="PROKAR_LIPOPROTEIN"/>
    <property type="match status" value="1"/>
</dbReference>
<name>A0A1T4RKC5_9BACT</name>
<evidence type="ECO:0000256" key="1">
    <source>
        <dbReference type="ARBA" id="ARBA00007613"/>
    </source>
</evidence>
<evidence type="ECO:0000313" key="4">
    <source>
        <dbReference type="EMBL" id="SKA16131.1"/>
    </source>
</evidence>
<dbReference type="EMBL" id="FUWR01000021">
    <property type="protein sequence ID" value="SKA16131.1"/>
    <property type="molecule type" value="Genomic_DNA"/>
</dbReference>
<dbReference type="PANTHER" id="PTHR30203">
    <property type="entry name" value="OUTER MEMBRANE CATION EFFLUX PROTEIN"/>
    <property type="match status" value="1"/>
</dbReference>
<gene>
    <name evidence="4" type="ORF">SAMN02745119_02911</name>
</gene>
<dbReference type="RefSeq" id="WP_078791130.1">
    <property type="nucleotide sequence ID" value="NZ_FUWR01000021.1"/>
</dbReference>
<keyword evidence="3" id="KW-0175">Coiled coil</keyword>